<dbReference type="Proteomes" id="UP001148662">
    <property type="component" value="Unassembled WGS sequence"/>
</dbReference>
<gene>
    <name evidence="1" type="ORF">NM688_g8715</name>
</gene>
<evidence type="ECO:0000313" key="1">
    <source>
        <dbReference type="EMBL" id="KAJ3523526.1"/>
    </source>
</evidence>
<organism evidence="1 2">
    <name type="scientific">Phlebia brevispora</name>
    <dbReference type="NCBI Taxonomy" id="194682"/>
    <lineage>
        <taxon>Eukaryota</taxon>
        <taxon>Fungi</taxon>
        <taxon>Dikarya</taxon>
        <taxon>Basidiomycota</taxon>
        <taxon>Agaricomycotina</taxon>
        <taxon>Agaricomycetes</taxon>
        <taxon>Polyporales</taxon>
        <taxon>Meruliaceae</taxon>
        <taxon>Phlebia</taxon>
    </lineage>
</organism>
<name>A0ACC1RNP9_9APHY</name>
<comment type="caution">
    <text evidence="1">The sequence shown here is derived from an EMBL/GenBank/DDBJ whole genome shotgun (WGS) entry which is preliminary data.</text>
</comment>
<keyword evidence="2" id="KW-1185">Reference proteome</keyword>
<proteinExistence type="predicted"/>
<dbReference type="EMBL" id="JANHOG010002429">
    <property type="protein sequence ID" value="KAJ3523526.1"/>
    <property type="molecule type" value="Genomic_DNA"/>
</dbReference>
<accession>A0ACC1RNP9</accession>
<sequence>MGIGGTWVQLARRDMSVGESAEDLRPICARNMSDEELKPGGPGEMTEPTEFWYLEDKQAFLASFHTDQYYSDQD</sequence>
<protein>
    <submittedName>
        <fullName evidence="1">Uncharacterized protein</fullName>
    </submittedName>
</protein>
<reference evidence="1" key="1">
    <citation type="submission" date="2022-07" db="EMBL/GenBank/DDBJ databases">
        <title>Genome Sequence of Phlebia brevispora.</title>
        <authorList>
            <person name="Buettner E."/>
        </authorList>
    </citation>
    <scope>NUCLEOTIDE SEQUENCE</scope>
    <source>
        <strain evidence="1">MPL23</strain>
    </source>
</reference>
<evidence type="ECO:0000313" key="2">
    <source>
        <dbReference type="Proteomes" id="UP001148662"/>
    </source>
</evidence>